<dbReference type="Pfam" id="PF06224">
    <property type="entry name" value="AlkZ-like"/>
    <property type="match status" value="1"/>
</dbReference>
<dbReference type="EMBL" id="CP048113">
    <property type="protein sequence ID" value="QHS63878.1"/>
    <property type="molecule type" value="Genomic_DNA"/>
</dbReference>
<evidence type="ECO:0000313" key="2">
    <source>
        <dbReference type="Proteomes" id="UP000476411"/>
    </source>
</evidence>
<evidence type="ECO:0000313" key="1">
    <source>
        <dbReference type="EMBL" id="QHS63878.1"/>
    </source>
</evidence>
<proteinExistence type="predicted"/>
<keyword evidence="2" id="KW-1185">Reference proteome</keyword>
<dbReference type="AlphaFoldDB" id="A0A6B9ZNL2"/>
<name>A0A6B9ZNL2_9BACT</name>
<gene>
    <name evidence="1" type="ORF">GWR21_31140</name>
</gene>
<dbReference type="InterPro" id="IPR009351">
    <property type="entry name" value="AlkZ-like"/>
</dbReference>
<organism evidence="1 2">
    <name type="scientific">Chitinophaga agri</name>
    <dbReference type="NCBI Taxonomy" id="2703787"/>
    <lineage>
        <taxon>Bacteria</taxon>
        <taxon>Pseudomonadati</taxon>
        <taxon>Bacteroidota</taxon>
        <taxon>Chitinophagia</taxon>
        <taxon>Chitinophagales</taxon>
        <taxon>Chitinophagaceae</taxon>
        <taxon>Chitinophaga</taxon>
    </lineage>
</organism>
<dbReference type="RefSeq" id="WP_162335594.1">
    <property type="nucleotide sequence ID" value="NZ_CP048113.1"/>
</dbReference>
<dbReference type="PANTHER" id="PTHR38479:SF2">
    <property type="entry name" value="WINGED HELIX DNA-BINDING DOMAIN-CONTAINING PROTEIN"/>
    <property type="match status" value="1"/>
</dbReference>
<dbReference type="Proteomes" id="UP000476411">
    <property type="component" value="Chromosome"/>
</dbReference>
<dbReference type="PANTHER" id="PTHR38479">
    <property type="entry name" value="LMO0824 PROTEIN"/>
    <property type="match status" value="1"/>
</dbReference>
<accession>A0A6B9ZNL2</accession>
<dbReference type="KEGG" id="chih:GWR21_31140"/>
<dbReference type="GO" id="GO:0003677">
    <property type="term" value="F:DNA binding"/>
    <property type="evidence" value="ECO:0007669"/>
    <property type="project" value="UniProtKB-KW"/>
</dbReference>
<keyword evidence="1" id="KW-0238">DNA-binding</keyword>
<sequence>MRERKMDQDNQSEYYQHRLSADILLSSSYLSFVPATKGNTMTAQQLLQQRLANQQLNNPSFQSPPQLVHWCAAIQAQDYEMSKWAVGMRLPQATSEDIEHCIATGQLVRTHVLRPTWHLVHPADVRWMLTLTGPAIERLMGTYNRKLELDDKVFRKSNKIFEKLLAGGKQLKRTELAAALDAARIPTNDLRMNFLLIKAELDMIICNGGKKDKQITYALFEERVPPAAGKKREEALAMLALRYFNSHGPATLKDFTGWSGLTITAAREGLQSVKAQLAHDTFGGLDYYGPLHSQEITGKRNEVLLLPNYDEYLVAYKDREVILSANNARQLNRDGNPLFSNVILVNGAIAGTWKRTIKKTDIIMEYTPFTPLSKTIQGGLDKEAMRFKQFTTLK</sequence>
<reference evidence="1 2" key="1">
    <citation type="submission" date="2020-01" db="EMBL/GenBank/DDBJ databases">
        <title>Complete genome sequence of Chitinophaga sp. H33E-04 isolated from quinoa roots.</title>
        <authorList>
            <person name="Weon H.-Y."/>
            <person name="Lee S.A."/>
        </authorList>
    </citation>
    <scope>NUCLEOTIDE SEQUENCE [LARGE SCALE GENOMIC DNA]</scope>
    <source>
        <strain evidence="1 2">H33E-04</strain>
    </source>
</reference>
<protein>
    <submittedName>
        <fullName evidence="1">Winged helix DNA-binding domain-containing protein</fullName>
    </submittedName>
</protein>